<reference evidence="5 6" key="1">
    <citation type="submission" date="2023-10" db="EMBL/GenBank/DDBJ databases">
        <title>Genomes of two closely related lineages of the louse Polyplax serrata with different host specificities.</title>
        <authorList>
            <person name="Martinu J."/>
            <person name="Tarabai H."/>
            <person name="Stefka J."/>
            <person name="Hypsa V."/>
        </authorList>
    </citation>
    <scope>NUCLEOTIDE SEQUENCE [LARGE SCALE GENOMIC DNA]</scope>
    <source>
        <strain evidence="5">HR10_N</strain>
    </source>
</reference>
<dbReference type="Proteomes" id="UP001372834">
    <property type="component" value="Unassembled WGS sequence"/>
</dbReference>
<protein>
    <recommendedName>
        <fullName evidence="4">FLYWCH-type domain-containing protein</fullName>
    </recommendedName>
</protein>
<proteinExistence type="predicted"/>
<evidence type="ECO:0000256" key="1">
    <source>
        <dbReference type="ARBA" id="ARBA00022723"/>
    </source>
</evidence>
<sequence>MLSTTKFIKLFVRQTLCCFKVCTGVEGIHSGQWTTTDMKNLKDFRKSVKGNLILQHGGYDYRYGGMTSSTLRWRCCKDKKYRCPGRAIMDSQTGEINIKCHNHTVGSDSIKKLELEDLFKKN</sequence>
<accession>A0AAN8S9B0</accession>
<dbReference type="GO" id="GO:0008270">
    <property type="term" value="F:zinc ion binding"/>
    <property type="evidence" value="ECO:0007669"/>
    <property type="project" value="UniProtKB-KW"/>
</dbReference>
<evidence type="ECO:0000259" key="4">
    <source>
        <dbReference type="Pfam" id="PF04500"/>
    </source>
</evidence>
<dbReference type="InterPro" id="IPR007588">
    <property type="entry name" value="Znf_FLYWCH"/>
</dbReference>
<evidence type="ECO:0000313" key="5">
    <source>
        <dbReference type="EMBL" id="KAK6629151.1"/>
    </source>
</evidence>
<evidence type="ECO:0000256" key="3">
    <source>
        <dbReference type="ARBA" id="ARBA00022833"/>
    </source>
</evidence>
<gene>
    <name evidence="5" type="ORF">RUM43_002968</name>
</gene>
<name>A0AAN8S9B0_POLSC</name>
<keyword evidence="3" id="KW-0862">Zinc</keyword>
<dbReference type="AlphaFoldDB" id="A0AAN8S9B0"/>
<evidence type="ECO:0000313" key="6">
    <source>
        <dbReference type="Proteomes" id="UP001372834"/>
    </source>
</evidence>
<dbReference type="Pfam" id="PF04500">
    <property type="entry name" value="FLYWCH"/>
    <property type="match status" value="1"/>
</dbReference>
<dbReference type="EMBL" id="JAWJWE010000036">
    <property type="protein sequence ID" value="KAK6629151.1"/>
    <property type="molecule type" value="Genomic_DNA"/>
</dbReference>
<organism evidence="5 6">
    <name type="scientific">Polyplax serrata</name>
    <name type="common">Common mouse louse</name>
    <dbReference type="NCBI Taxonomy" id="468196"/>
    <lineage>
        <taxon>Eukaryota</taxon>
        <taxon>Metazoa</taxon>
        <taxon>Ecdysozoa</taxon>
        <taxon>Arthropoda</taxon>
        <taxon>Hexapoda</taxon>
        <taxon>Insecta</taxon>
        <taxon>Pterygota</taxon>
        <taxon>Neoptera</taxon>
        <taxon>Paraneoptera</taxon>
        <taxon>Psocodea</taxon>
        <taxon>Troctomorpha</taxon>
        <taxon>Phthiraptera</taxon>
        <taxon>Anoplura</taxon>
        <taxon>Polyplacidae</taxon>
        <taxon>Polyplax</taxon>
    </lineage>
</organism>
<dbReference type="Gene3D" id="2.20.25.240">
    <property type="match status" value="1"/>
</dbReference>
<comment type="caution">
    <text evidence="5">The sequence shown here is derived from an EMBL/GenBank/DDBJ whole genome shotgun (WGS) entry which is preliminary data.</text>
</comment>
<feature type="domain" description="FLYWCH-type" evidence="4">
    <location>
        <begin position="46"/>
        <end position="103"/>
    </location>
</feature>
<keyword evidence="2" id="KW-0863">Zinc-finger</keyword>
<evidence type="ECO:0000256" key="2">
    <source>
        <dbReference type="ARBA" id="ARBA00022771"/>
    </source>
</evidence>
<keyword evidence="1" id="KW-0479">Metal-binding</keyword>